<dbReference type="STRING" id="62101.AB835_14425"/>
<dbReference type="PANTHER" id="PTHR34849:SF3">
    <property type="entry name" value="SSR2962 PROTEIN"/>
    <property type="match status" value="1"/>
</dbReference>
<dbReference type="AlphaFoldDB" id="A0A1D2QLF3"/>
<dbReference type="EMBL" id="MDLC01000088">
    <property type="protein sequence ID" value="ODS22396.1"/>
    <property type="molecule type" value="Genomic_DNA"/>
</dbReference>
<evidence type="ECO:0000313" key="2">
    <source>
        <dbReference type="Proteomes" id="UP000242502"/>
    </source>
</evidence>
<dbReference type="InterPro" id="IPR036388">
    <property type="entry name" value="WH-like_DNA-bd_sf"/>
</dbReference>
<dbReference type="Gene3D" id="1.10.10.10">
    <property type="entry name" value="Winged helix-like DNA-binding domain superfamily/Winged helix DNA-binding domain"/>
    <property type="match status" value="1"/>
</dbReference>
<dbReference type="PANTHER" id="PTHR34849">
    <property type="entry name" value="SSL5025 PROTEIN"/>
    <property type="match status" value="1"/>
</dbReference>
<reference evidence="1 2" key="1">
    <citation type="journal article" date="2016" name="Appl. Environ. Microbiol.">
        <title>Lack of Overt Genome Reduction in the Bryostatin-Producing Bryozoan Symbiont "Candidatus Endobugula sertula".</title>
        <authorList>
            <person name="Miller I.J."/>
            <person name="Vanee N."/>
            <person name="Fong S.S."/>
            <person name="Lim-Fong G.E."/>
            <person name="Kwan J.C."/>
        </authorList>
    </citation>
    <scope>NUCLEOTIDE SEQUENCE [LARGE SCALE GENOMIC DNA]</scope>
    <source>
        <strain evidence="1">AB1-4</strain>
    </source>
</reference>
<gene>
    <name evidence="1" type="ORF">AB835_14425</name>
</gene>
<dbReference type="InterPro" id="IPR009057">
    <property type="entry name" value="Homeodomain-like_sf"/>
</dbReference>
<name>A0A1D2QLF3_9GAMM</name>
<evidence type="ECO:0008006" key="3">
    <source>
        <dbReference type="Google" id="ProtNLM"/>
    </source>
</evidence>
<sequence length="76" mass="8733">MEKLDRITSDPEILSGQPCIRHMRLSVKRVLEAMTVTPNWPELMEEYPGLEEEDIRQSLVWAAHNLDDHVIHLGAA</sequence>
<proteinExistence type="predicted"/>
<comment type="caution">
    <text evidence="1">The sequence shown here is derived from an EMBL/GenBank/DDBJ whole genome shotgun (WGS) entry which is preliminary data.</text>
</comment>
<evidence type="ECO:0000313" key="1">
    <source>
        <dbReference type="EMBL" id="ODS22396.1"/>
    </source>
</evidence>
<dbReference type="Pfam" id="PF04255">
    <property type="entry name" value="DUF433"/>
    <property type="match status" value="1"/>
</dbReference>
<dbReference type="SUPFAM" id="SSF46689">
    <property type="entry name" value="Homeodomain-like"/>
    <property type="match status" value="1"/>
</dbReference>
<dbReference type="InterPro" id="IPR007367">
    <property type="entry name" value="DUF433"/>
</dbReference>
<protein>
    <recommendedName>
        <fullName evidence="3">DUF433 domain-containing protein</fullName>
    </recommendedName>
</protein>
<organism evidence="1 2">
    <name type="scientific">Candidatus Endobugula sertula</name>
    <name type="common">Bugula neritina bacterial symbiont</name>
    <dbReference type="NCBI Taxonomy" id="62101"/>
    <lineage>
        <taxon>Bacteria</taxon>
        <taxon>Pseudomonadati</taxon>
        <taxon>Pseudomonadota</taxon>
        <taxon>Gammaproteobacteria</taxon>
        <taxon>Cellvibrionales</taxon>
        <taxon>Cellvibrionaceae</taxon>
        <taxon>Candidatus Endobugula</taxon>
    </lineage>
</organism>
<dbReference type="Proteomes" id="UP000242502">
    <property type="component" value="Unassembled WGS sequence"/>
</dbReference>
<accession>A0A1D2QLF3</accession>